<dbReference type="Proteomes" id="UP001219525">
    <property type="component" value="Unassembled WGS sequence"/>
</dbReference>
<dbReference type="GO" id="GO:0009099">
    <property type="term" value="P:L-valine biosynthetic process"/>
    <property type="evidence" value="ECO:0007669"/>
    <property type="project" value="TreeGrafter"/>
</dbReference>
<evidence type="ECO:0000256" key="2">
    <source>
        <dbReference type="ARBA" id="ARBA00009320"/>
    </source>
</evidence>
<dbReference type="GO" id="GO:0004084">
    <property type="term" value="F:branched-chain-amino-acid transaminase activity"/>
    <property type="evidence" value="ECO:0007669"/>
    <property type="project" value="InterPro"/>
</dbReference>
<dbReference type="Gene3D" id="3.30.470.10">
    <property type="match status" value="1"/>
</dbReference>
<evidence type="ECO:0000256" key="1">
    <source>
        <dbReference type="ARBA" id="ARBA00001933"/>
    </source>
</evidence>
<comment type="caution">
    <text evidence="4">The sequence shown here is derived from an EMBL/GenBank/DDBJ whole genome shotgun (WGS) entry which is preliminary data.</text>
</comment>
<keyword evidence="3" id="KW-0663">Pyridoxal phosphate</keyword>
<dbReference type="AlphaFoldDB" id="A0AAD6UKA9"/>
<evidence type="ECO:0000313" key="5">
    <source>
        <dbReference type="Proteomes" id="UP001219525"/>
    </source>
</evidence>
<dbReference type="GO" id="GO:0009098">
    <property type="term" value="P:L-leucine biosynthetic process"/>
    <property type="evidence" value="ECO:0007669"/>
    <property type="project" value="TreeGrafter"/>
</dbReference>
<dbReference type="SUPFAM" id="SSF56752">
    <property type="entry name" value="D-aminoacid aminotransferase-like PLP-dependent enzymes"/>
    <property type="match status" value="1"/>
</dbReference>
<evidence type="ECO:0000256" key="3">
    <source>
        <dbReference type="ARBA" id="ARBA00022898"/>
    </source>
</evidence>
<keyword evidence="5" id="KW-1185">Reference proteome</keyword>
<dbReference type="InterPro" id="IPR043131">
    <property type="entry name" value="BCAT-like_N"/>
</dbReference>
<name>A0AAD6UKA9_9AGAR</name>
<organism evidence="4 5">
    <name type="scientific">Mycena pura</name>
    <dbReference type="NCBI Taxonomy" id="153505"/>
    <lineage>
        <taxon>Eukaryota</taxon>
        <taxon>Fungi</taxon>
        <taxon>Dikarya</taxon>
        <taxon>Basidiomycota</taxon>
        <taxon>Agaricomycotina</taxon>
        <taxon>Agaricomycetes</taxon>
        <taxon>Agaricomycetidae</taxon>
        <taxon>Agaricales</taxon>
        <taxon>Marasmiineae</taxon>
        <taxon>Mycenaceae</taxon>
        <taxon>Mycena</taxon>
    </lineage>
</organism>
<dbReference type="PANTHER" id="PTHR11825">
    <property type="entry name" value="SUBGROUP IIII AMINOTRANSFERASE"/>
    <property type="match status" value="1"/>
</dbReference>
<comment type="cofactor">
    <cofactor evidence="1">
        <name>pyridoxal 5'-phosphate</name>
        <dbReference type="ChEBI" id="CHEBI:597326"/>
    </cofactor>
</comment>
<dbReference type="GO" id="GO:0005739">
    <property type="term" value="C:mitochondrion"/>
    <property type="evidence" value="ECO:0007669"/>
    <property type="project" value="TreeGrafter"/>
</dbReference>
<dbReference type="PANTHER" id="PTHR11825:SF44">
    <property type="entry name" value="BRANCHED-CHAIN-AMINO-ACID AMINOTRANSFERASE"/>
    <property type="match status" value="1"/>
</dbReference>
<gene>
    <name evidence="4" type="ORF">GGX14DRAFT_609357</name>
</gene>
<dbReference type="InterPro" id="IPR036038">
    <property type="entry name" value="Aminotransferase-like"/>
</dbReference>
<evidence type="ECO:0000313" key="4">
    <source>
        <dbReference type="EMBL" id="KAJ7189429.1"/>
    </source>
</evidence>
<comment type="similarity">
    <text evidence="2">Belongs to the class-IV pyridoxal-phosphate-dependent aminotransferase family.</text>
</comment>
<sequence>MQRLVVYAALGLKSPTRRYARQTFDPDALLTCISKLIAVEERWVPTQPGHSLYIRPTMIGTKPCASLSRPTLRMHTNLTAAVAMKAGPRDPLHGRLAFG</sequence>
<protein>
    <submittedName>
        <fullName evidence="4">Uncharacterized protein</fullName>
    </submittedName>
</protein>
<dbReference type="EMBL" id="JARJCW010000178">
    <property type="protein sequence ID" value="KAJ7189429.1"/>
    <property type="molecule type" value="Genomic_DNA"/>
</dbReference>
<proteinExistence type="inferred from homology"/>
<dbReference type="InterPro" id="IPR005786">
    <property type="entry name" value="B_amino_transII"/>
</dbReference>
<reference evidence="4" key="1">
    <citation type="submission" date="2023-03" db="EMBL/GenBank/DDBJ databases">
        <title>Massive genome expansion in bonnet fungi (Mycena s.s.) driven by repeated elements and novel gene families across ecological guilds.</title>
        <authorList>
            <consortium name="Lawrence Berkeley National Laboratory"/>
            <person name="Harder C.B."/>
            <person name="Miyauchi S."/>
            <person name="Viragh M."/>
            <person name="Kuo A."/>
            <person name="Thoen E."/>
            <person name="Andreopoulos B."/>
            <person name="Lu D."/>
            <person name="Skrede I."/>
            <person name="Drula E."/>
            <person name="Henrissat B."/>
            <person name="Morin E."/>
            <person name="Kohler A."/>
            <person name="Barry K."/>
            <person name="LaButti K."/>
            <person name="Morin E."/>
            <person name="Salamov A."/>
            <person name="Lipzen A."/>
            <person name="Mereny Z."/>
            <person name="Hegedus B."/>
            <person name="Baldrian P."/>
            <person name="Stursova M."/>
            <person name="Weitz H."/>
            <person name="Taylor A."/>
            <person name="Grigoriev I.V."/>
            <person name="Nagy L.G."/>
            <person name="Martin F."/>
            <person name="Kauserud H."/>
        </authorList>
    </citation>
    <scope>NUCLEOTIDE SEQUENCE</scope>
    <source>
        <strain evidence="4">9144</strain>
    </source>
</reference>
<accession>A0AAD6UKA9</accession>